<dbReference type="Pfam" id="PF00107">
    <property type="entry name" value="ADH_zinc_N"/>
    <property type="match status" value="1"/>
</dbReference>
<dbReference type="Gene3D" id="3.90.180.10">
    <property type="entry name" value="Medium-chain alcohol dehydrogenases, catalytic domain"/>
    <property type="match status" value="1"/>
</dbReference>
<dbReference type="InterPro" id="IPR052711">
    <property type="entry name" value="Zinc_ADH-like"/>
</dbReference>
<reference evidence="3" key="1">
    <citation type="journal article" date="2024" name="Int. J. Syst. Evol. Microbiol.">
        <title>Brooklawnia propionicigenes sp. nov., a facultatively anaerobic, propionate-producing bacterium isolated from a methanogenic reactor treating waste from cattle farms.</title>
        <authorList>
            <person name="Akita Y."/>
            <person name="Ueki A."/>
            <person name="Tonouchi A."/>
            <person name="Sugawara Y."/>
            <person name="Honma S."/>
            <person name="Kaku N."/>
            <person name="Ueki K."/>
        </authorList>
    </citation>
    <scope>NUCLEOTIDE SEQUENCE</scope>
    <source>
        <strain evidence="3">SH051</strain>
    </source>
</reference>
<dbReference type="PANTHER" id="PTHR45033">
    <property type="match status" value="1"/>
</dbReference>
<dbReference type="InterPro" id="IPR020843">
    <property type="entry name" value="ER"/>
</dbReference>
<evidence type="ECO:0000313" key="4">
    <source>
        <dbReference type="Proteomes" id="UP001431656"/>
    </source>
</evidence>
<dbReference type="Proteomes" id="UP001431656">
    <property type="component" value="Chromosome"/>
</dbReference>
<dbReference type="InterPro" id="IPR011032">
    <property type="entry name" value="GroES-like_sf"/>
</dbReference>
<dbReference type="SMART" id="SM00829">
    <property type="entry name" value="PKS_ER"/>
    <property type="match status" value="1"/>
</dbReference>
<dbReference type="InterPro" id="IPR013149">
    <property type="entry name" value="ADH-like_C"/>
</dbReference>
<name>A0AAN0MIX1_9ACTN</name>
<accession>A0AAN0MIX1</accession>
<organism evidence="3 4">
    <name type="scientific">Brooklawnia propionicigenes</name>
    <dbReference type="NCBI Taxonomy" id="3041175"/>
    <lineage>
        <taxon>Bacteria</taxon>
        <taxon>Bacillati</taxon>
        <taxon>Actinomycetota</taxon>
        <taxon>Actinomycetes</taxon>
        <taxon>Propionibacteriales</taxon>
        <taxon>Propionibacteriaceae</taxon>
        <taxon>Brooklawnia</taxon>
    </lineage>
</organism>
<feature type="region of interest" description="Disordered" evidence="1">
    <location>
        <begin position="1"/>
        <end position="23"/>
    </location>
</feature>
<evidence type="ECO:0000259" key="2">
    <source>
        <dbReference type="SMART" id="SM00829"/>
    </source>
</evidence>
<keyword evidence="4" id="KW-1185">Reference proteome</keyword>
<dbReference type="InterPro" id="IPR036291">
    <property type="entry name" value="NAD(P)-bd_dom_sf"/>
</dbReference>
<dbReference type="SUPFAM" id="SSF51735">
    <property type="entry name" value="NAD(P)-binding Rossmann-fold domains"/>
    <property type="match status" value="1"/>
</dbReference>
<dbReference type="SUPFAM" id="SSF50129">
    <property type="entry name" value="GroES-like"/>
    <property type="match status" value="1"/>
</dbReference>
<evidence type="ECO:0000256" key="1">
    <source>
        <dbReference type="SAM" id="MobiDB-lite"/>
    </source>
</evidence>
<dbReference type="Pfam" id="PF08240">
    <property type="entry name" value="ADH_N"/>
    <property type="match status" value="1"/>
</dbReference>
<protein>
    <submittedName>
        <fullName evidence="3">Zinc-binding dehydrogenase</fullName>
    </submittedName>
</protein>
<dbReference type="GO" id="GO:0016491">
    <property type="term" value="F:oxidoreductase activity"/>
    <property type="evidence" value="ECO:0007669"/>
    <property type="project" value="InterPro"/>
</dbReference>
<dbReference type="PANTHER" id="PTHR45033:SF3">
    <property type="entry name" value="DEHYDROGENASE, PUTATIVE (AFU_ORTHOLOGUE AFUA_2G13270)-RELATED"/>
    <property type="match status" value="1"/>
</dbReference>
<gene>
    <name evidence="3" type="ORF">brsh051_28320</name>
</gene>
<dbReference type="KEGG" id="broo:brsh051_28320"/>
<proteinExistence type="predicted"/>
<feature type="domain" description="Enoyl reductase (ER)" evidence="2">
    <location>
        <begin position="5"/>
        <end position="311"/>
    </location>
</feature>
<evidence type="ECO:0000313" key="3">
    <source>
        <dbReference type="EMBL" id="BEH03551.1"/>
    </source>
</evidence>
<dbReference type="EMBL" id="AP028056">
    <property type="protein sequence ID" value="BEH03551.1"/>
    <property type="molecule type" value="Genomic_DNA"/>
</dbReference>
<dbReference type="Gene3D" id="3.40.50.720">
    <property type="entry name" value="NAD(P)-binding Rossmann-like Domain"/>
    <property type="match status" value="1"/>
</dbReference>
<sequence>MSSTDPLAGLQIGERPEPEPKDGWSIITMRTSSLNRHDLWSLKGVGLRPDQLPRILGCDGAGIDENGNEVVIHSIVTSPGWSGPDPLDPHRTMLSEGVDGTFAEKVLVPTHHLVPKPAQLSWSTAALCSVTLLTAYRMLFTQAGLRPGDLVLIQGAGGGVNSAATQLAAAAGLRVWVTSRDEDRRLRALDLGAEQVFASGARLPEKVDAVIDNVGAATWSHSINVLRPGGTLVTCGATTGDPSKTELTKIFFRELRIHGSTAGTIGELRDLLAFVQATGIQPVIDQELPLDQARKGFARMAAGDVFGNIVFNH</sequence>
<dbReference type="InterPro" id="IPR013154">
    <property type="entry name" value="ADH-like_N"/>
</dbReference>
<dbReference type="AlphaFoldDB" id="A0AAN0MIX1"/>